<feature type="domain" description="Pyruvate carboxyltransferase" evidence="7">
    <location>
        <begin position="36"/>
        <end position="301"/>
    </location>
</feature>
<dbReference type="PANTHER" id="PTHR44379">
    <property type="entry name" value="OXIDOREDUCTASE WITH IRON-SULFUR SUBUNIT"/>
    <property type="match status" value="1"/>
</dbReference>
<dbReference type="InterPro" id="IPR036884">
    <property type="entry name" value="2Fe-2S-bd_dom_sf"/>
</dbReference>
<dbReference type="Gene3D" id="1.10.150.120">
    <property type="entry name" value="[2Fe-2S]-binding domain"/>
    <property type="match status" value="1"/>
</dbReference>
<dbReference type="Gene3D" id="3.10.20.30">
    <property type="match status" value="1"/>
</dbReference>
<evidence type="ECO:0000259" key="7">
    <source>
        <dbReference type="PROSITE" id="PS50991"/>
    </source>
</evidence>
<evidence type="ECO:0000256" key="4">
    <source>
        <dbReference type="ARBA" id="ARBA00023004"/>
    </source>
</evidence>
<keyword evidence="2" id="KW-0479">Metal-binding</keyword>
<dbReference type="SUPFAM" id="SSF47741">
    <property type="entry name" value="CO dehydrogenase ISP C-domain like"/>
    <property type="match status" value="1"/>
</dbReference>
<dbReference type="InterPro" id="IPR013785">
    <property type="entry name" value="Aldolase_TIM"/>
</dbReference>
<dbReference type="InterPro" id="IPR051452">
    <property type="entry name" value="Diverse_Oxidoreductases"/>
</dbReference>
<dbReference type="InterPro" id="IPR012675">
    <property type="entry name" value="Beta-grasp_dom_sf"/>
</dbReference>
<dbReference type="InterPro" id="IPR001041">
    <property type="entry name" value="2Fe-2S_ferredoxin-type"/>
</dbReference>
<dbReference type="CDD" id="cd03174">
    <property type="entry name" value="DRE_TIM_metallolyase"/>
    <property type="match status" value="1"/>
</dbReference>
<keyword evidence="5" id="KW-0411">Iron-sulfur</keyword>
<dbReference type="InterPro" id="IPR036010">
    <property type="entry name" value="2Fe-2S_ferredoxin-like_sf"/>
</dbReference>
<dbReference type="PROSITE" id="PS51085">
    <property type="entry name" value="2FE2S_FER_2"/>
    <property type="match status" value="1"/>
</dbReference>
<protein>
    <submittedName>
        <fullName evidence="9">2Fe-2S iron-sulfur cluster-binding protein</fullName>
    </submittedName>
</protein>
<comment type="caution">
    <text evidence="9">The sequence shown here is derived from an EMBL/GenBank/DDBJ whole genome shotgun (WGS) entry which is preliminary data.</text>
</comment>
<evidence type="ECO:0000313" key="9">
    <source>
        <dbReference type="EMBL" id="MDC0739805.1"/>
    </source>
</evidence>
<evidence type="ECO:0000313" key="10">
    <source>
        <dbReference type="Proteomes" id="UP001221411"/>
    </source>
</evidence>
<evidence type="ECO:0000256" key="2">
    <source>
        <dbReference type="ARBA" id="ARBA00022723"/>
    </source>
</evidence>
<dbReference type="PANTHER" id="PTHR44379:SF8">
    <property type="entry name" value="XANTHINE DEHYDROGENASE IRON-SULFUR-BINDING SUBUNIT XDHC-RELATED"/>
    <property type="match status" value="1"/>
</dbReference>
<dbReference type="CDD" id="cd00207">
    <property type="entry name" value="fer2"/>
    <property type="match status" value="1"/>
</dbReference>
<dbReference type="Pfam" id="PF00111">
    <property type="entry name" value="Fer2"/>
    <property type="match status" value="1"/>
</dbReference>
<keyword evidence="4" id="KW-0408">Iron</keyword>
<proteinExistence type="predicted"/>
<dbReference type="EMBL" id="JAQNDO010000001">
    <property type="protein sequence ID" value="MDC0739805.1"/>
    <property type="molecule type" value="Genomic_DNA"/>
</dbReference>
<sequence>MYDWNESVPFVDASGRAISLSGGPVQRDFARRVRPIKVVDETLRDGLQSAAGHQPDVAQKIDLLYAMAAIGVDVVSVGLPAAGLANAEDCFLLCREIVRSKLGLVPTAAARTVVADVHGIARAAERAGIPIEVYAFIGSSPIRLAVEGWDTDFLLGAITAAAREAKAAGLPFCLVTEDTTRSNPDVLRSLYSAAIDAGASRICLCDTTGHVTPYGIEALVGFARRTLDELGARHVELDWHGHNDRGIGLPNALWAAASGVDRVHGTGLGVGERVGNTSLELLVENLGLLGARPRVPEARLVEYCELASRALRYPIPAGHPIAGANMRGARFEVRPYHATPEEAPASEPLESMEKLVPMCMKIGGSAVALAVPPRRTLLEALRYDLDLVGTKQGCDKGDCGACTVVVDGVATLSCLTLALDADGKEVRTVETLEGAPHIDALLDGFDRLGGGQCGFCTPGMLMTATALLDRNARPTRDEIKCAIAGNLCRCTGYGKIVDAIELAAKIRRGEAEAGVGLPGIENTPPPLPSNKSSREGRQG</sequence>
<dbReference type="InterPro" id="IPR006058">
    <property type="entry name" value="2Fe2S_fd_BS"/>
</dbReference>
<dbReference type="Pfam" id="PF01799">
    <property type="entry name" value="Fer2_2"/>
    <property type="match status" value="1"/>
</dbReference>
<dbReference type="Pfam" id="PF00682">
    <property type="entry name" value="HMGL-like"/>
    <property type="match status" value="1"/>
</dbReference>
<accession>A0ABT5EDB1</accession>
<dbReference type="InterPro" id="IPR000891">
    <property type="entry name" value="PYR_CT"/>
</dbReference>
<keyword evidence="3" id="KW-0560">Oxidoreductase</keyword>
<dbReference type="Gene3D" id="3.20.20.70">
    <property type="entry name" value="Aldolase class I"/>
    <property type="match status" value="1"/>
</dbReference>
<dbReference type="InterPro" id="IPR002888">
    <property type="entry name" value="2Fe-2S-bd"/>
</dbReference>
<feature type="region of interest" description="Disordered" evidence="6">
    <location>
        <begin position="513"/>
        <end position="539"/>
    </location>
</feature>
<keyword evidence="10" id="KW-1185">Reference proteome</keyword>
<dbReference type="PROSITE" id="PS50991">
    <property type="entry name" value="PYR_CT"/>
    <property type="match status" value="1"/>
</dbReference>
<name>A0ABT5EDB1_9BACT</name>
<dbReference type="Proteomes" id="UP001221411">
    <property type="component" value="Unassembled WGS sequence"/>
</dbReference>
<dbReference type="SUPFAM" id="SSF51569">
    <property type="entry name" value="Aldolase"/>
    <property type="match status" value="1"/>
</dbReference>
<gene>
    <name evidence="9" type="ORF">POL67_00500</name>
</gene>
<feature type="domain" description="2Fe-2S ferredoxin-type" evidence="8">
    <location>
        <begin position="356"/>
        <end position="432"/>
    </location>
</feature>
<evidence type="ECO:0000256" key="5">
    <source>
        <dbReference type="ARBA" id="ARBA00023014"/>
    </source>
</evidence>
<evidence type="ECO:0000256" key="3">
    <source>
        <dbReference type="ARBA" id="ARBA00023002"/>
    </source>
</evidence>
<evidence type="ECO:0000256" key="6">
    <source>
        <dbReference type="SAM" id="MobiDB-lite"/>
    </source>
</evidence>
<evidence type="ECO:0000259" key="8">
    <source>
        <dbReference type="PROSITE" id="PS51085"/>
    </source>
</evidence>
<organism evidence="9 10">
    <name type="scientific">Polyangium mundeleinium</name>
    <dbReference type="NCBI Taxonomy" id="2995306"/>
    <lineage>
        <taxon>Bacteria</taxon>
        <taxon>Pseudomonadati</taxon>
        <taxon>Myxococcota</taxon>
        <taxon>Polyangia</taxon>
        <taxon>Polyangiales</taxon>
        <taxon>Polyangiaceae</taxon>
        <taxon>Polyangium</taxon>
    </lineage>
</organism>
<evidence type="ECO:0000256" key="1">
    <source>
        <dbReference type="ARBA" id="ARBA00022714"/>
    </source>
</evidence>
<keyword evidence="1" id="KW-0001">2Fe-2S</keyword>
<reference evidence="9 10" key="1">
    <citation type="submission" date="2022-11" db="EMBL/GenBank/DDBJ databases">
        <title>Minimal conservation of predation-associated metabolite biosynthetic gene clusters underscores biosynthetic potential of Myxococcota including descriptions for ten novel species: Archangium lansinium sp. nov., Myxococcus landrumus sp. nov., Nannocystis bai.</title>
        <authorList>
            <person name="Ahearne A."/>
            <person name="Stevens C."/>
            <person name="Dowd S."/>
        </authorList>
    </citation>
    <scope>NUCLEOTIDE SEQUENCE [LARGE SCALE GENOMIC DNA]</scope>
    <source>
        <strain evidence="9 10">RJM3</strain>
    </source>
</reference>
<dbReference type="PROSITE" id="PS00197">
    <property type="entry name" value="2FE2S_FER_1"/>
    <property type="match status" value="1"/>
</dbReference>
<dbReference type="SUPFAM" id="SSF54292">
    <property type="entry name" value="2Fe-2S ferredoxin-like"/>
    <property type="match status" value="1"/>
</dbReference>